<dbReference type="AlphaFoldDB" id="A0A931MTB0"/>
<protein>
    <submittedName>
        <fullName evidence="1">Uncharacterized protein</fullName>
    </submittedName>
</protein>
<sequence>MLVTVKPCFHWIGYHICSALLQEGVHVVGIDRMENCLSDELYMYIGRNSNFQHFYHIEDKENHIHHNDGEKTVKYDGKNLIIETDQGGWRESIDLPRLYGEWMDIPQTEVETEREFQQWIQHSEAVYIGDFLKSFIPYLLERGNNRDFSFAPVFDNEKEEKNIHATWKNIHFSKPMD</sequence>
<proteinExistence type="predicted"/>
<dbReference type="RefSeq" id="WP_197315426.1">
    <property type="nucleotide sequence ID" value="NZ_JADZSC010000001.1"/>
</dbReference>
<evidence type="ECO:0000313" key="1">
    <source>
        <dbReference type="EMBL" id="MBH0228778.1"/>
    </source>
</evidence>
<accession>A0A931MTB0</accession>
<name>A0A931MTB0_9BACI</name>
<dbReference type="EMBL" id="JADZSC010000001">
    <property type="protein sequence ID" value="MBH0228778.1"/>
    <property type="molecule type" value="Genomic_DNA"/>
</dbReference>
<comment type="caution">
    <text evidence="1">The sequence shown here is derived from an EMBL/GenBank/DDBJ whole genome shotgun (WGS) entry which is preliminary data.</text>
</comment>
<gene>
    <name evidence="1" type="ORF">H0267_01015</name>
</gene>
<keyword evidence="2" id="KW-1185">Reference proteome</keyword>
<reference evidence="1 2" key="1">
    <citation type="journal article" date="2005" name="Int. J. Syst. Evol. Microbiol.">
        <title>Halobacillus yeomjeoni sp. nov., isolated from a marine solar saltern in Korea.</title>
        <authorList>
            <person name="Yoon J.H."/>
            <person name="Kang S.J."/>
            <person name="Lee C.H."/>
            <person name="Oh H.W."/>
            <person name="Oh T.K."/>
        </authorList>
    </citation>
    <scope>NUCLEOTIDE SEQUENCE [LARGE SCALE GENOMIC DNA]</scope>
    <source>
        <strain evidence="1 2">KCTC 3957</strain>
    </source>
</reference>
<organism evidence="1 2">
    <name type="scientific">Halobacillus yeomjeoni</name>
    <dbReference type="NCBI Taxonomy" id="311194"/>
    <lineage>
        <taxon>Bacteria</taxon>
        <taxon>Bacillati</taxon>
        <taxon>Bacillota</taxon>
        <taxon>Bacilli</taxon>
        <taxon>Bacillales</taxon>
        <taxon>Bacillaceae</taxon>
        <taxon>Halobacillus</taxon>
    </lineage>
</organism>
<evidence type="ECO:0000313" key="2">
    <source>
        <dbReference type="Proteomes" id="UP000614490"/>
    </source>
</evidence>
<dbReference type="Proteomes" id="UP000614490">
    <property type="component" value="Unassembled WGS sequence"/>
</dbReference>